<feature type="transmembrane region" description="Helical" evidence="5">
    <location>
        <begin position="108"/>
        <end position="125"/>
    </location>
</feature>
<gene>
    <name evidence="6" type="ORF">LNAT_P0072</name>
</gene>
<dbReference type="EMBL" id="BDME01000001">
    <property type="protein sequence ID" value="GAX86777.1"/>
    <property type="molecule type" value="Genomic_DNA"/>
</dbReference>
<evidence type="ECO:0000256" key="3">
    <source>
        <dbReference type="ARBA" id="ARBA00022989"/>
    </source>
</evidence>
<keyword evidence="7" id="KW-1185">Reference proteome</keyword>
<feature type="transmembrane region" description="Helical" evidence="5">
    <location>
        <begin position="82"/>
        <end position="102"/>
    </location>
</feature>
<feature type="transmembrane region" description="Helical" evidence="5">
    <location>
        <begin position="244"/>
        <end position="263"/>
    </location>
</feature>
<dbReference type="GO" id="GO:0005886">
    <property type="term" value="C:plasma membrane"/>
    <property type="evidence" value="ECO:0007669"/>
    <property type="project" value="UniProtKB-SubCell"/>
</dbReference>
<feature type="transmembrane region" description="Helical" evidence="5">
    <location>
        <begin position="182"/>
        <end position="202"/>
    </location>
</feature>
<dbReference type="PANTHER" id="PTHR43483:SF3">
    <property type="entry name" value="MEMBRANE TRANSPORTER PROTEIN HI_0806-RELATED"/>
    <property type="match status" value="1"/>
</dbReference>
<dbReference type="OrthoDB" id="457670at2"/>
<comment type="caution">
    <text evidence="6">The sequence shown here is derived from an EMBL/GenBank/DDBJ whole genome shotgun (WGS) entry which is preliminary data.</text>
</comment>
<evidence type="ECO:0000256" key="2">
    <source>
        <dbReference type="ARBA" id="ARBA00022692"/>
    </source>
</evidence>
<evidence type="ECO:0000256" key="4">
    <source>
        <dbReference type="ARBA" id="ARBA00023136"/>
    </source>
</evidence>
<keyword evidence="3 5" id="KW-1133">Transmembrane helix</keyword>
<evidence type="ECO:0000256" key="5">
    <source>
        <dbReference type="RuleBase" id="RU363041"/>
    </source>
</evidence>
<dbReference type="RefSeq" id="WP_096257948.1">
    <property type="nucleotide sequence ID" value="NZ_BDME01000001.1"/>
</dbReference>
<keyword evidence="2 5" id="KW-0812">Transmembrane</keyword>
<sequence>MIQYYILLGIITGIFAGALGVGGGLVIVPGLFLIFKHFHLFNSEYMHYVAGTSLMIVSFTVIGNIISYEKQKRIDWNLFKKLVFYIVPFNITGALIASFLPSKILEKFFGLVILILCINMIINTFKKYKLKVNYEKKEIPFVMKMVIGIVMGLKSGMFGIGGGAFITPILLNYGVDIKKATATTSALILPLGIIGTLMYILLGLKSNYPYTIGYVYLPAVLLVAPFSVASTFIGAWMSHKMSKLWLRVLFILFLFFISLHSLLG</sequence>
<reference evidence="6 7" key="1">
    <citation type="journal article" date="2017" name="Syst. Appl. Microbiol.">
        <title>Lebetimonas natsushimae sp. nov., a novel strictly anaerobic, moderately thermophilic chemoautotroph isolated from a deep-sea hydrothermal vent polychaete nest in the Mid-Okinawa Trough.</title>
        <authorList>
            <person name="Nagata R."/>
            <person name="Takaki Y."/>
            <person name="Tame A."/>
            <person name="Nunoura T."/>
            <person name="Muto H."/>
            <person name="Mino S."/>
            <person name="Sawayama S."/>
            <person name="Takai K."/>
            <person name="Nakagawa S."/>
        </authorList>
    </citation>
    <scope>NUCLEOTIDE SEQUENCE [LARGE SCALE GENOMIC DNA]</scope>
    <source>
        <strain evidence="6 7">HS1857</strain>
    </source>
</reference>
<keyword evidence="4 5" id="KW-0472">Membrane</keyword>
<keyword evidence="5" id="KW-1003">Cell membrane</keyword>
<dbReference type="AlphaFoldDB" id="A0A292Y9R8"/>
<accession>A0A292Y9R8</accession>
<comment type="similarity">
    <text evidence="5">Belongs to the 4-toluene sulfonate uptake permease (TSUP) (TC 2.A.102) family.</text>
</comment>
<evidence type="ECO:0000256" key="1">
    <source>
        <dbReference type="ARBA" id="ARBA00004141"/>
    </source>
</evidence>
<proteinExistence type="inferred from homology"/>
<name>A0A292Y9R8_9BACT</name>
<organism evidence="6 7">
    <name type="scientific">Lebetimonas natsushimae</name>
    <dbReference type="NCBI Taxonomy" id="1936991"/>
    <lineage>
        <taxon>Bacteria</taxon>
        <taxon>Pseudomonadati</taxon>
        <taxon>Campylobacterota</taxon>
        <taxon>Epsilonproteobacteria</taxon>
        <taxon>Nautiliales</taxon>
        <taxon>Nautiliaceae</taxon>
        <taxon>Lebetimonas</taxon>
    </lineage>
</organism>
<feature type="transmembrane region" description="Helical" evidence="5">
    <location>
        <begin position="7"/>
        <end position="33"/>
    </location>
</feature>
<dbReference type="Pfam" id="PF01925">
    <property type="entry name" value="TauE"/>
    <property type="match status" value="1"/>
</dbReference>
<evidence type="ECO:0000313" key="6">
    <source>
        <dbReference type="EMBL" id="GAX86777.1"/>
    </source>
</evidence>
<feature type="transmembrane region" description="Helical" evidence="5">
    <location>
        <begin position="45"/>
        <end position="66"/>
    </location>
</feature>
<feature type="transmembrane region" description="Helical" evidence="5">
    <location>
        <begin position="146"/>
        <end position="170"/>
    </location>
</feature>
<dbReference type="PANTHER" id="PTHR43483">
    <property type="entry name" value="MEMBRANE TRANSPORTER PROTEIN HI_0806-RELATED"/>
    <property type="match status" value="1"/>
</dbReference>
<dbReference type="Proteomes" id="UP000217944">
    <property type="component" value="Unassembled WGS sequence"/>
</dbReference>
<dbReference type="InterPro" id="IPR002781">
    <property type="entry name" value="TM_pro_TauE-like"/>
</dbReference>
<feature type="transmembrane region" description="Helical" evidence="5">
    <location>
        <begin position="214"/>
        <end position="238"/>
    </location>
</feature>
<protein>
    <recommendedName>
        <fullName evidence="5">Probable membrane transporter protein</fullName>
    </recommendedName>
</protein>
<comment type="subcellular location">
    <subcellularLocation>
        <location evidence="5">Cell membrane</location>
        <topology evidence="5">Multi-pass membrane protein</topology>
    </subcellularLocation>
    <subcellularLocation>
        <location evidence="1">Membrane</location>
        <topology evidence="1">Multi-pass membrane protein</topology>
    </subcellularLocation>
</comment>
<evidence type="ECO:0000313" key="7">
    <source>
        <dbReference type="Proteomes" id="UP000217944"/>
    </source>
</evidence>